<accession>A0A848FBS2</accession>
<dbReference type="GO" id="GO:0071555">
    <property type="term" value="P:cell wall organization"/>
    <property type="evidence" value="ECO:0007669"/>
    <property type="project" value="UniProtKB-KW"/>
</dbReference>
<dbReference type="InterPro" id="IPR050644">
    <property type="entry name" value="PG_Glycine_Bridge_Synth"/>
</dbReference>
<comment type="similarity">
    <text evidence="1">Belongs to the FemABX family.</text>
</comment>
<reference evidence="9 10" key="1">
    <citation type="submission" date="2020-04" db="EMBL/GenBank/DDBJ databases">
        <title>Azohydromonas sp. isolated from soil.</title>
        <authorList>
            <person name="Dahal R.H."/>
        </authorList>
    </citation>
    <scope>NUCLEOTIDE SEQUENCE [LARGE SCALE GENOMIC DNA]</scope>
    <source>
        <strain evidence="9 10">G-1-1-14</strain>
    </source>
</reference>
<evidence type="ECO:0000313" key="9">
    <source>
        <dbReference type="EMBL" id="NML15640.1"/>
    </source>
</evidence>
<name>A0A848FBS2_9BURK</name>
<comment type="caution">
    <text evidence="9">The sequence shown here is derived from an EMBL/GenBank/DDBJ whole genome shotgun (WGS) entry which is preliminary data.</text>
</comment>
<evidence type="ECO:0000256" key="1">
    <source>
        <dbReference type="ARBA" id="ARBA00009943"/>
    </source>
</evidence>
<evidence type="ECO:0000256" key="5">
    <source>
        <dbReference type="ARBA" id="ARBA00023315"/>
    </source>
</evidence>
<dbReference type="Proteomes" id="UP000574067">
    <property type="component" value="Unassembled WGS sequence"/>
</dbReference>
<keyword evidence="3" id="KW-0133">Cell shape</keyword>
<dbReference type="InterPro" id="IPR016181">
    <property type="entry name" value="Acyl_CoA_acyltransferase"/>
</dbReference>
<gene>
    <name evidence="9" type="ORF">HHL10_11735</name>
</gene>
<keyword evidence="2 9" id="KW-0808">Transferase</keyword>
<protein>
    <submittedName>
        <fullName evidence="9">Aminoacyltransferase</fullName>
    </submittedName>
</protein>
<dbReference type="Pfam" id="PF13480">
    <property type="entry name" value="Acetyltransf_6"/>
    <property type="match status" value="1"/>
</dbReference>
<evidence type="ECO:0000256" key="2">
    <source>
        <dbReference type="ARBA" id="ARBA00022679"/>
    </source>
</evidence>
<evidence type="ECO:0000313" key="10">
    <source>
        <dbReference type="Proteomes" id="UP000574067"/>
    </source>
</evidence>
<evidence type="ECO:0000256" key="4">
    <source>
        <dbReference type="ARBA" id="ARBA00022984"/>
    </source>
</evidence>
<keyword evidence="10" id="KW-1185">Reference proteome</keyword>
<keyword evidence="4" id="KW-0573">Peptidoglycan synthesis</keyword>
<evidence type="ECO:0000256" key="6">
    <source>
        <dbReference type="ARBA" id="ARBA00023316"/>
    </source>
</evidence>
<dbReference type="InterPro" id="IPR038740">
    <property type="entry name" value="BioF2-like_GNAT_dom"/>
</dbReference>
<dbReference type="PANTHER" id="PTHR36174">
    <property type="entry name" value="LIPID II:GLYCINE GLYCYLTRANSFERASE"/>
    <property type="match status" value="1"/>
</dbReference>
<dbReference type="Gene3D" id="3.40.630.30">
    <property type="match status" value="2"/>
</dbReference>
<organism evidence="9 10">
    <name type="scientific">Azohydromonas caseinilytica</name>
    <dbReference type="NCBI Taxonomy" id="2728836"/>
    <lineage>
        <taxon>Bacteria</taxon>
        <taxon>Pseudomonadati</taxon>
        <taxon>Pseudomonadota</taxon>
        <taxon>Betaproteobacteria</taxon>
        <taxon>Burkholderiales</taxon>
        <taxon>Sphaerotilaceae</taxon>
        <taxon>Azohydromonas</taxon>
    </lineage>
</organism>
<proteinExistence type="inferred from homology"/>
<dbReference type="GO" id="GO:0008360">
    <property type="term" value="P:regulation of cell shape"/>
    <property type="evidence" value="ECO:0007669"/>
    <property type="project" value="UniProtKB-KW"/>
</dbReference>
<dbReference type="GO" id="GO:0009252">
    <property type="term" value="P:peptidoglycan biosynthetic process"/>
    <property type="evidence" value="ECO:0007669"/>
    <property type="project" value="UniProtKB-KW"/>
</dbReference>
<evidence type="ECO:0000259" key="8">
    <source>
        <dbReference type="Pfam" id="PF13480"/>
    </source>
</evidence>
<dbReference type="PANTHER" id="PTHR36174:SF1">
    <property type="entry name" value="LIPID II:GLYCINE GLYCYLTRANSFERASE"/>
    <property type="match status" value="1"/>
</dbReference>
<sequence length="364" mass="40336">MDTRVRTPQLLDPERWQAWDRFLQQTPDAGFMQSSWWARFRAPLGFGHFGLTLRDGDAIVGGALVARCQTAPGECFYYVQDGPVLPPDAADAAQVFEAFLQRVERERAADSDIVSHLRIEPRWSALPGFVRGFQPADTDDDLFNEPRRTLCIDLDGDDAALLAQMKPKGRYNIRVAQRHGVAVVEDSSGQGLADFVRIQRRTALRQGIDTKPPGYFKALLAAAPPGQASLHFAEYRGRRIAAALVIRFGLRATYFFGGSLALHRPVMAPYLLHFEIMRSVRAAGCRSYDLWGIAPEDEPEHPWQAISAFKRKLGGHELALVPTLDLVLDAAAYRRYQASQAAQEEADTAAPERSPQPMPAGAPA</sequence>
<feature type="domain" description="BioF2-like acetyltransferase" evidence="8">
    <location>
        <begin position="170"/>
        <end position="292"/>
    </location>
</feature>
<dbReference type="RefSeq" id="WP_169160552.1">
    <property type="nucleotide sequence ID" value="NZ_JABBFW010000007.1"/>
</dbReference>
<feature type="region of interest" description="Disordered" evidence="7">
    <location>
        <begin position="339"/>
        <end position="364"/>
    </location>
</feature>
<dbReference type="Pfam" id="PF02388">
    <property type="entry name" value="FemAB"/>
    <property type="match status" value="1"/>
</dbReference>
<dbReference type="InterPro" id="IPR003447">
    <property type="entry name" value="FEMABX"/>
</dbReference>
<feature type="compositionally biased region" description="Pro residues" evidence="7">
    <location>
        <begin position="354"/>
        <end position="364"/>
    </location>
</feature>
<dbReference type="GO" id="GO:0016755">
    <property type="term" value="F:aminoacyltransferase activity"/>
    <property type="evidence" value="ECO:0007669"/>
    <property type="project" value="InterPro"/>
</dbReference>
<dbReference type="PROSITE" id="PS51191">
    <property type="entry name" value="FEMABX"/>
    <property type="match status" value="1"/>
</dbReference>
<evidence type="ECO:0000256" key="3">
    <source>
        <dbReference type="ARBA" id="ARBA00022960"/>
    </source>
</evidence>
<keyword evidence="6" id="KW-0961">Cell wall biogenesis/degradation</keyword>
<keyword evidence="5 9" id="KW-0012">Acyltransferase</keyword>
<dbReference type="AlphaFoldDB" id="A0A848FBS2"/>
<evidence type="ECO:0000256" key="7">
    <source>
        <dbReference type="SAM" id="MobiDB-lite"/>
    </source>
</evidence>
<dbReference type="EMBL" id="JABBFW010000007">
    <property type="protein sequence ID" value="NML15640.1"/>
    <property type="molecule type" value="Genomic_DNA"/>
</dbReference>
<dbReference type="SUPFAM" id="SSF55729">
    <property type="entry name" value="Acyl-CoA N-acyltransferases (Nat)"/>
    <property type="match status" value="2"/>
</dbReference>